<dbReference type="OrthoDB" id="260081at2157"/>
<dbReference type="GeneID" id="43838302"/>
<name>A0A1H3DV67_9EURY</name>
<dbReference type="InterPro" id="IPR045679">
    <property type="entry name" value="DUF6199"/>
</dbReference>
<protein>
    <recommendedName>
        <fullName evidence="1">DUF6199 domain-containing protein</fullName>
    </recommendedName>
</protein>
<dbReference type="RefSeq" id="WP_021073465.1">
    <property type="nucleotide sequence ID" value="NZ_FNPC01000001.1"/>
</dbReference>
<dbReference type="AlphaFoldDB" id="A0A1H3DV67"/>
<proteinExistence type="predicted"/>
<accession>A0A1H3DV67</accession>
<dbReference type="Pfam" id="PF19701">
    <property type="entry name" value="DUF6199"/>
    <property type="match status" value="1"/>
</dbReference>
<keyword evidence="3" id="KW-1185">Reference proteome</keyword>
<dbReference type="Proteomes" id="UP000199079">
    <property type="component" value="Unassembled WGS sequence"/>
</dbReference>
<sequence length="81" mass="8713">MRRHIELLIGLFGLVELLCPRAVVAAATRLAYRTPDDLETREWVYTAARVEGAIFVLLALAGLYTSAGPTGDDEAAAAIEP</sequence>
<feature type="domain" description="DUF6199" evidence="1">
    <location>
        <begin position="7"/>
        <end position="65"/>
    </location>
</feature>
<evidence type="ECO:0000313" key="3">
    <source>
        <dbReference type="Proteomes" id="UP000199079"/>
    </source>
</evidence>
<dbReference type="EMBL" id="FNPC01000001">
    <property type="protein sequence ID" value="SDX70237.1"/>
    <property type="molecule type" value="Genomic_DNA"/>
</dbReference>
<gene>
    <name evidence="2" type="ORF">SAMN05216564_101160</name>
</gene>
<evidence type="ECO:0000313" key="2">
    <source>
        <dbReference type="EMBL" id="SDX70237.1"/>
    </source>
</evidence>
<reference evidence="3" key="1">
    <citation type="submission" date="2016-10" db="EMBL/GenBank/DDBJ databases">
        <authorList>
            <person name="Varghese N."/>
            <person name="Submissions S."/>
        </authorList>
    </citation>
    <scope>NUCLEOTIDE SEQUENCE [LARGE SCALE GENOMIC DNA]</scope>
    <source>
        <strain evidence="3">DC30,IBRC 10041,KCTC 4046</strain>
    </source>
</reference>
<evidence type="ECO:0000259" key="1">
    <source>
        <dbReference type="Pfam" id="PF19701"/>
    </source>
</evidence>
<organism evidence="2 3">
    <name type="scientific">Halopenitus persicus</name>
    <dbReference type="NCBI Taxonomy" id="1048396"/>
    <lineage>
        <taxon>Archaea</taxon>
        <taxon>Methanobacteriati</taxon>
        <taxon>Methanobacteriota</taxon>
        <taxon>Stenosarchaea group</taxon>
        <taxon>Halobacteria</taxon>
        <taxon>Halobacteriales</taxon>
        <taxon>Haloferacaceae</taxon>
        <taxon>Halopenitus</taxon>
    </lineage>
</organism>